<evidence type="ECO:0000313" key="2">
    <source>
        <dbReference type="Proteomes" id="UP000070133"/>
    </source>
</evidence>
<dbReference type="EMBL" id="LFZN01000111">
    <property type="protein sequence ID" value="KXS98524.1"/>
    <property type="molecule type" value="Genomic_DNA"/>
</dbReference>
<proteinExistence type="predicted"/>
<accession>A0A139H7W5</accession>
<sequence length="82" mass="9134">MLISKSSSRVISLCFSFSLPKIDGTARLLRAMRSFLPRLKCSAARRYSFDTVLPKTPTSSSDSIWPRVPLTKMVVRESPSIG</sequence>
<evidence type="ECO:0000313" key="1">
    <source>
        <dbReference type="EMBL" id="KXS98524.1"/>
    </source>
</evidence>
<name>A0A139H7W5_9PEZI</name>
<organism evidence="1 2">
    <name type="scientific">Pseudocercospora eumusae</name>
    <dbReference type="NCBI Taxonomy" id="321146"/>
    <lineage>
        <taxon>Eukaryota</taxon>
        <taxon>Fungi</taxon>
        <taxon>Dikarya</taxon>
        <taxon>Ascomycota</taxon>
        <taxon>Pezizomycotina</taxon>
        <taxon>Dothideomycetes</taxon>
        <taxon>Dothideomycetidae</taxon>
        <taxon>Mycosphaerellales</taxon>
        <taxon>Mycosphaerellaceae</taxon>
        <taxon>Pseudocercospora</taxon>
    </lineage>
</organism>
<protein>
    <submittedName>
        <fullName evidence="1">Uncharacterized protein</fullName>
    </submittedName>
</protein>
<gene>
    <name evidence="1" type="ORF">AC578_5515</name>
</gene>
<reference evidence="1 2" key="1">
    <citation type="submission" date="2015-07" db="EMBL/GenBank/DDBJ databases">
        <title>Comparative genomics of the Sigatoka disease complex on banana suggests a link between parallel evolutionary changes in Pseudocercospora fijiensis and Pseudocercospora eumusae and increased virulence on the banana host.</title>
        <authorList>
            <person name="Chang T.-C."/>
            <person name="Salvucci A."/>
            <person name="Crous P.W."/>
            <person name="Stergiopoulos I."/>
        </authorList>
    </citation>
    <scope>NUCLEOTIDE SEQUENCE [LARGE SCALE GENOMIC DNA]</scope>
    <source>
        <strain evidence="1 2">CBS 114824</strain>
    </source>
</reference>
<comment type="caution">
    <text evidence="1">The sequence shown here is derived from an EMBL/GenBank/DDBJ whole genome shotgun (WGS) entry which is preliminary data.</text>
</comment>
<dbReference type="AlphaFoldDB" id="A0A139H7W5"/>
<keyword evidence="2" id="KW-1185">Reference proteome</keyword>
<dbReference type="Proteomes" id="UP000070133">
    <property type="component" value="Unassembled WGS sequence"/>
</dbReference>